<accession>A0A1R2D521</accession>
<gene>
    <name evidence="2" type="ORF">SteCoe_130</name>
</gene>
<feature type="region of interest" description="Disordered" evidence="1">
    <location>
        <begin position="80"/>
        <end position="105"/>
    </location>
</feature>
<feature type="compositionally biased region" description="Basic and acidic residues" evidence="1">
    <location>
        <begin position="80"/>
        <end position="96"/>
    </location>
</feature>
<dbReference type="OrthoDB" id="309001at2759"/>
<feature type="region of interest" description="Disordered" evidence="1">
    <location>
        <begin position="43"/>
        <end position="66"/>
    </location>
</feature>
<dbReference type="EMBL" id="MPUH01000001">
    <property type="protein sequence ID" value="OMJ96374.1"/>
    <property type="molecule type" value="Genomic_DNA"/>
</dbReference>
<dbReference type="Proteomes" id="UP000187209">
    <property type="component" value="Unassembled WGS sequence"/>
</dbReference>
<sequence>MKHSSVPAYTMGLKYPAEPITTDKLGPSPDTYNIRKEEIIVPARSFGRAPRSMSAPRTDYPGPGAYPVNSFLDLSMRDKSNKKAKPLKEKSDKSKIDTPGPTSYNPKKLNTSILFSMGNKTYSLISPNNSLIGPGQYNANYDSIKPSTAISFSRASRTPLAPSTNVPGPGTHSLREIRECPQYVFPREPRGKRNSPDYPGPGEYNIPGLTDELKHKMGKTILPRRPLIIKDSGAPGPGGYNAKDQNSAPSFSVGKGKRPKIPGITKNPGPGTYSPVNPNHTIHSKSIGASIRPPLAKTNGVPGPGAYDFRTFTEDGPKYTTVGRKPEIKGNTTVPGPGQYNPEIVACRPEGVHVVIGTGQRTNESRRGVRVPPGPGAYDPYVKSDEPKWTFKKDPREKANFEDEPGPGQYEIPPTVPDVPKYLLSNINRK</sequence>
<comment type="caution">
    <text evidence="2">The sequence shown here is derived from an EMBL/GenBank/DDBJ whole genome shotgun (WGS) entry which is preliminary data.</text>
</comment>
<feature type="region of interest" description="Disordered" evidence="1">
    <location>
        <begin position="356"/>
        <end position="430"/>
    </location>
</feature>
<dbReference type="InterPro" id="IPR051291">
    <property type="entry name" value="CIMAP"/>
</dbReference>
<evidence type="ECO:0000313" key="2">
    <source>
        <dbReference type="EMBL" id="OMJ96374.1"/>
    </source>
</evidence>
<reference evidence="2 3" key="1">
    <citation type="submission" date="2016-11" db="EMBL/GenBank/DDBJ databases">
        <title>The macronuclear genome of Stentor coeruleus: a giant cell with tiny introns.</title>
        <authorList>
            <person name="Slabodnick M."/>
            <person name="Ruby J.G."/>
            <person name="Reiff S.B."/>
            <person name="Swart E.C."/>
            <person name="Gosai S."/>
            <person name="Prabakaran S."/>
            <person name="Witkowska E."/>
            <person name="Larue G.E."/>
            <person name="Fisher S."/>
            <person name="Freeman R.M."/>
            <person name="Gunawardena J."/>
            <person name="Chu W."/>
            <person name="Stover N.A."/>
            <person name="Gregory B.D."/>
            <person name="Nowacki M."/>
            <person name="Derisi J."/>
            <person name="Roy S.W."/>
            <person name="Marshall W.F."/>
            <person name="Sood P."/>
        </authorList>
    </citation>
    <scope>NUCLEOTIDE SEQUENCE [LARGE SCALE GENOMIC DNA]</scope>
    <source>
        <strain evidence="2">WM001</strain>
    </source>
</reference>
<dbReference type="AlphaFoldDB" id="A0A1R2D521"/>
<feature type="region of interest" description="Disordered" evidence="1">
    <location>
        <begin position="159"/>
        <end position="210"/>
    </location>
</feature>
<evidence type="ECO:0008006" key="4">
    <source>
        <dbReference type="Google" id="ProtNLM"/>
    </source>
</evidence>
<evidence type="ECO:0000256" key="1">
    <source>
        <dbReference type="SAM" id="MobiDB-lite"/>
    </source>
</evidence>
<dbReference type="InterPro" id="IPR010736">
    <property type="entry name" value="SHIPPO-rpt"/>
</dbReference>
<dbReference type="Pfam" id="PF07004">
    <property type="entry name" value="SHIPPO-rpt"/>
    <property type="match status" value="10"/>
</dbReference>
<organism evidence="2 3">
    <name type="scientific">Stentor coeruleus</name>
    <dbReference type="NCBI Taxonomy" id="5963"/>
    <lineage>
        <taxon>Eukaryota</taxon>
        <taxon>Sar</taxon>
        <taxon>Alveolata</taxon>
        <taxon>Ciliophora</taxon>
        <taxon>Postciliodesmatophora</taxon>
        <taxon>Heterotrichea</taxon>
        <taxon>Heterotrichida</taxon>
        <taxon>Stentoridae</taxon>
        <taxon>Stentor</taxon>
    </lineage>
</organism>
<dbReference type="PANTHER" id="PTHR21580">
    <property type="entry name" value="SHIPPO-1-RELATED"/>
    <property type="match status" value="1"/>
</dbReference>
<dbReference type="PANTHER" id="PTHR21580:SF28">
    <property type="entry name" value="BOREALIN N-TERMINAL DOMAIN-CONTAINING PROTEIN-RELATED"/>
    <property type="match status" value="1"/>
</dbReference>
<proteinExistence type="predicted"/>
<feature type="compositionally biased region" description="Basic and acidic residues" evidence="1">
    <location>
        <begin position="382"/>
        <end position="401"/>
    </location>
</feature>
<feature type="region of interest" description="Disordered" evidence="1">
    <location>
        <begin position="224"/>
        <end position="342"/>
    </location>
</feature>
<keyword evidence="3" id="KW-1185">Reference proteome</keyword>
<protein>
    <recommendedName>
        <fullName evidence="4">Outer dense fiber protein 3</fullName>
    </recommendedName>
</protein>
<name>A0A1R2D521_9CILI</name>
<evidence type="ECO:0000313" key="3">
    <source>
        <dbReference type="Proteomes" id="UP000187209"/>
    </source>
</evidence>